<dbReference type="PANTHER" id="PTHR23360">
    <property type="entry name" value="G-PROTEIN COUPLED RECEPTORS FAMILY 1 PROFILE DOMAIN-CONTAINING PROTEIN-RELATED"/>
    <property type="match status" value="1"/>
</dbReference>
<feature type="transmembrane region" description="Helical" evidence="5">
    <location>
        <begin position="187"/>
        <end position="208"/>
    </location>
</feature>
<comment type="subcellular location">
    <subcellularLocation>
        <location evidence="1">Membrane</location>
    </subcellularLocation>
</comment>
<sequence length="309" mass="34326">MSSSSNSSSTNEMNQMFYGTGPSAWLITLFGIKVIISIVGSTLNGTLAYVILRNKSMNSLCNKLIACYSIGSIFQQLNFFVTFATVITGNNFISYKTCVLIQLIPIFFSFFSFPLTFFIAVERFLAIFFPICPIICAIGPKIDASLVNYLILGMNFGSICAYLAVWIRIKFAAGNFTDYQTHLLKCLFVLLLLELFGWTFSVGLRVLIGPLFGIVSGTFLNFLIINLATNIAYIAIALNLPVLYTFSKEHRTALNKQWVKIKAIFRLSTVHATGQQPTNAVFVVPNAIPRQQTSSQSLKTHGRVYSKAM</sequence>
<dbReference type="PROSITE" id="PS50262">
    <property type="entry name" value="G_PROTEIN_RECEP_F1_2"/>
    <property type="match status" value="1"/>
</dbReference>
<feature type="domain" description="G-protein coupled receptors family 1 profile" evidence="6">
    <location>
        <begin position="43"/>
        <end position="131"/>
    </location>
</feature>
<keyword evidence="3 5" id="KW-1133">Transmembrane helix</keyword>
<evidence type="ECO:0000313" key="7">
    <source>
        <dbReference type="Proteomes" id="UP000887560"/>
    </source>
</evidence>
<feature type="transmembrane region" description="Helical" evidence="5">
    <location>
        <begin position="93"/>
        <end position="117"/>
    </location>
</feature>
<keyword evidence="7" id="KW-1185">Reference proteome</keyword>
<dbReference type="InterPro" id="IPR017452">
    <property type="entry name" value="GPCR_Rhodpsn_7TM"/>
</dbReference>
<dbReference type="WBParaSite" id="scf7180000418708.g2782">
    <property type="protein sequence ID" value="scf7180000418708.g2782"/>
    <property type="gene ID" value="scf7180000418708.g2782"/>
</dbReference>
<evidence type="ECO:0000313" key="8">
    <source>
        <dbReference type="WBParaSite" id="scf7180000418708.g2782"/>
    </source>
</evidence>
<feature type="transmembrane region" description="Helical" evidence="5">
    <location>
        <begin position="220"/>
        <end position="246"/>
    </location>
</feature>
<feature type="transmembrane region" description="Helical" evidence="5">
    <location>
        <begin position="124"/>
        <end position="140"/>
    </location>
</feature>
<evidence type="ECO:0000256" key="3">
    <source>
        <dbReference type="ARBA" id="ARBA00022989"/>
    </source>
</evidence>
<dbReference type="GO" id="GO:0016020">
    <property type="term" value="C:membrane"/>
    <property type="evidence" value="ECO:0007669"/>
    <property type="project" value="UniProtKB-SubCell"/>
</dbReference>
<dbReference type="Gene3D" id="1.20.1070.10">
    <property type="entry name" value="Rhodopsin 7-helix transmembrane proteins"/>
    <property type="match status" value="1"/>
</dbReference>
<keyword evidence="2 5" id="KW-0812">Transmembrane</keyword>
<dbReference type="PANTHER" id="PTHR23360:SF5">
    <property type="entry name" value="G-PROTEIN COUPLED RECEPTORS FAMILY 1 PROFILE DOMAIN-CONTAINING PROTEIN"/>
    <property type="match status" value="1"/>
</dbReference>
<accession>A0A915NHF2</accession>
<dbReference type="InterPro" id="IPR000276">
    <property type="entry name" value="GPCR_Rhodpsn"/>
</dbReference>
<name>A0A915NHF2_9BILA</name>
<dbReference type="SMART" id="SM01381">
    <property type="entry name" value="7TM_GPCR_Srsx"/>
    <property type="match status" value="1"/>
</dbReference>
<dbReference type="Proteomes" id="UP000887560">
    <property type="component" value="Unplaced"/>
</dbReference>
<keyword evidence="4 5" id="KW-0472">Membrane</keyword>
<protein>
    <submittedName>
        <fullName evidence="8">G-protein coupled receptors family 1 profile domain-containing protein</fullName>
    </submittedName>
</protein>
<dbReference type="Pfam" id="PF10320">
    <property type="entry name" value="7TM_GPCR_Srsx"/>
    <property type="match status" value="1"/>
</dbReference>
<evidence type="ECO:0000256" key="4">
    <source>
        <dbReference type="ARBA" id="ARBA00023136"/>
    </source>
</evidence>
<feature type="transmembrane region" description="Helical" evidence="5">
    <location>
        <begin position="24"/>
        <end position="52"/>
    </location>
</feature>
<proteinExistence type="predicted"/>
<evidence type="ECO:0000256" key="1">
    <source>
        <dbReference type="ARBA" id="ARBA00004370"/>
    </source>
</evidence>
<feature type="transmembrane region" description="Helical" evidence="5">
    <location>
        <begin position="64"/>
        <end position="87"/>
    </location>
</feature>
<dbReference type="GO" id="GO:0004930">
    <property type="term" value="F:G protein-coupled receptor activity"/>
    <property type="evidence" value="ECO:0007669"/>
    <property type="project" value="InterPro"/>
</dbReference>
<organism evidence="7 8">
    <name type="scientific">Meloidogyne floridensis</name>
    <dbReference type="NCBI Taxonomy" id="298350"/>
    <lineage>
        <taxon>Eukaryota</taxon>
        <taxon>Metazoa</taxon>
        <taxon>Ecdysozoa</taxon>
        <taxon>Nematoda</taxon>
        <taxon>Chromadorea</taxon>
        <taxon>Rhabditida</taxon>
        <taxon>Tylenchina</taxon>
        <taxon>Tylenchomorpha</taxon>
        <taxon>Tylenchoidea</taxon>
        <taxon>Meloidogynidae</taxon>
        <taxon>Meloidogyninae</taxon>
        <taxon>Meloidogyne</taxon>
    </lineage>
</organism>
<evidence type="ECO:0000256" key="2">
    <source>
        <dbReference type="ARBA" id="ARBA00022692"/>
    </source>
</evidence>
<dbReference type="AlphaFoldDB" id="A0A915NHF2"/>
<evidence type="ECO:0000256" key="5">
    <source>
        <dbReference type="SAM" id="Phobius"/>
    </source>
</evidence>
<feature type="transmembrane region" description="Helical" evidence="5">
    <location>
        <begin position="146"/>
        <end position="167"/>
    </location>
</feature>
<dbReference type="SUPFAM" id="SSF81321">
    <property type="entry name" value="Family A G protein-coupled receptor-like"/>
    <property type="match status" value="1"/>
</dbReference>
<dbReference type="InterPro" id="IPR019424">
    <property type="entry name" value="7TM_GPCR_Srsx"/>
</dbReference>
<dbReference type="InterPro" id="IPR047130">
    <property type="entry name" value="7TM_GPCR_Srsx_nematod"/>
</dbReference>
<evidence type="ECO:0000259" key="6">
    <source>
        <dbReference type="PROSITE" id="PS50262"/>
    </source>
</evidence>
<reference evidence="8" key="1">
    <citation type="submission" date="2022-11" db="UniProtKB">
        <authorList>
            <consortium name="WormBaseParasite"/>
        </authorList>
    </citation>
    <scope>IDENTIFICATION</scope>
</reference>